<dbReference type="AlphaFoldDB" id="A0A179UGP7"/>
<reference evidence="2" key="1">
    <citation type="journal article" date="2015" name="PLoS Genet.">
        <title>The dynamic genome and transcriptome of the human fungal pathogen Blastomyces and close relative Emmonsia.</title>
        <authorList>
            <person name="Munoz J.F."/>
            <person name="Gauthier G.M."/>
            <person name="Desjardins C.A."/>
            <person name="Gallo J.E."/>
            <person name="Holder J."/>
            <person name="Sullivan T.D."/>
            <person name="Marty A.J."/>
            <person name="Carmen J.C."/>
            <person name="Chen Z."/>
            <person name="Ding L."/>
            <person name="Gujja S."/>
            <person name="Magrini V."/>
            <person name="Misas E."/>
            <person name="Mitreva M."/>
            <person name="Priest M."/>
            <person name="Saif S."/>
            <person name="Whiston E.A."/>
            <person name="Young S."/>
            <person name="Zeng Q."/>
            <person name="Goldman W.E."/>
            <person name="Mardis E.R."/>
            <person name="Taylor J.W."/>
            <person name="McEwen J.G."/>
            <person name="Clay O.K."/>
            <person name="Klein B.S."/>
            <person name="Cuomo C.A."/>
        </authorList>
    </citation>
    <scope>NUCLEOTIDE SEQUENCE [LARGE SCALE GENOMIC DNA]</scope>
    <source>
        <strain evidence="2">SLH14081</strain>
    </source>
</reference>
<dbReference type="Proteomes" id="UP000002038">
    <property type="component" value="Unassembled WGS sequence"/>
</dbReference>
<name>A0A179UGP7_BLAGS</name>
<dbReference type="KEGG" id="bgh:BDBG_16576"/>
<organism evidence="1 2">
    <name type="scientific">Blastomyces gilchristii (strain SLH14081)</name>
    <name type="common">Blastomyces dermatitidis</name>
    <dbReference type="NCBI Taxonomy" id="559298"/>
    <lineage>
        <taxon>Eukaryota</taxon>
        <taxon>Fungi</taxon>
        <taxon>Dikarya</taxon>
        <taxon>Ascomycota</taxon>
        <taxon>Pezizomycotina</taxon>
        <taxon>Eurotiomycetes</taxon>
        <taxon>Eurotiomycetidae</taxon>
        <taxon>Onygenales</taxon>
        <taxon>Ajellomycetaceae</taxon>
        <taxon>Blastomyces</taxon>
    </lineage>
</organism>
<dbReference type="GeneID" id="42528647"/>
<evidence type="ECO:0000313" key="1">
    <source>
        <dbReference type="EMBL" id="OAT06191.1"/>
    </source>
</evidence>
<gene>
    <name evidence="1" type="ORF">BDBG_16576</name>
</gene>
<proteinExistence type="predicted"/>
<dbReference type="RefSeq" id="XP_031577090.1">
    <property type="nucleotide sequence ID" value="XM_031724503.1"/>
</dbReference>
<dbReference type="VEuPathDB" id="FungiDB:BDBG_16576"/>
<accession>A0A179UGP7</accession>
<sequence>MVYRNFDGRASHWNWTYVPVFRMGVFDLATTGPHLWPLRCLHLVFLTPCTGYGLDCILKRRKRMVFPLNPSGSFRCTSRVPVRDICSRYFLPMSVASGCRHMSYSYVVLISSRD</sequence>
<dbReference type="EMBL" id="GG657450">
    <property type="protein sequence ID" value="OAT06191.1"/>
    <property type="molecule type" value="Genomic_DNA"/>
</dbReference>
<keyword evidence="2" id="KW-1185">Reference proteome</keyword>
<protein>
    <submittedName>
        <fullName evidence="1">Uncharacterized protein</fullName>
    </submittedName>
</protein>
<evidence type="ECO:0000313" key="2">
    <source>
        <dbReference type="Proteomes" id="UP000002038"/>
    </source>
</evidence>